<dbReference type="EMBL" id="JAYKXP010000032">
    <property type="protein sequence ID" value="KAK7041837.1"/>
    <property type="molecule type" value="Genomic_DNA"/>
</dbReference>
<name>A0AAW0CP69_9AGAR</name>
<accession>A0AAW0CP69</accession>
<comment type="caution">
    <text evidence="2">The sequence shown here is derived from an EMBL/GenBank/DDBJ whole genome shotgun (WGS) entry which is preliminary data.</text>
</comment>
<dbReference type="Proteomes" id="UP001383192">
    <property type="component" value="Unassembled WGS sequence"/>
</dbReference>
<protein>
    <submittedName>
        <fullName evidence="2">Slightly ste11-like protein</fullName>
    </submittedName>
</protein>
<gene>
    <name evidence="2" type="primary">RFG1_3</name>
    <name evidence="2" type="ORF">VNI00_009126</name>
</gene>
<reference evidence="2 3" key="1">
    <citation type="submission" date="2024-01" db="EMBL/GenBank/DDBJ databases">
        <title>A draft genome for a cacao thread blight-causing isolate of Paramarasmius palmivorus.</title>
        <authorList>
            <person name="Baruah I.K."/>
            <person name="Bukari Y."/>
            <person name="Amoako-Attah I."/>
            <person name="Meinhardt L.W."/>
            <person name="Bailey B.A."/>
            <person name="Cohen S.P."/>
        </authorList>
    </citation>
    <scope>NUCLEOTIDE SEQUENCE [LARGE SCALE GENOMIC DNA]</scope>
    <source>
        <strain evidence="2 3">GH-12</strain>
    </source>
</reference>
<keyword evidence="3" id="KW-1185">Reference proteome</keyword>
<evidence type="ECO:0000256" key="1">
    <source>
        <dbReference type="SAM" id="Coils"/>
    </source>
</evidence>
<evidence type="ECO:0000313" key="2">
    <source>
        <dbReference type="EMBL" id="KAK7041837.1"/>
    </source>
</evidence>
<proteinExistence type="predicted"/>
<sequence length="260" mass="30001">MNVLNELSSTSPLERSYLSDVPVTLALLKSSNSSWEREYKQLLKQMREVQNRVQQEVQQELRKELQKPVQKEIREEGALVEQLRLQVRLREVTKRLSAMYMIRRNHDSDRISHNTSNDGHSEANRFEHEYNHALDDARDDGAMFSRNSGLSVSGGQFNNVSGDQVVNMASANSQFYILDLPQSILTFRFNDNMDRGNVMRILEHTLMWISQRLLQLGSDLDVSQLSQLALLLVYYSFQPQITQFIEGALPQPQPPPLLLR</sequence>
<keyword evidence="1" id="KW-0175">Coiled coil</keyword>
<organism evidence="2 3">
    <name type="scientific">Paramarasmius palmivorus</name>
    <dbReference type="NCBI Taxonomy" id="297713"/>
    <lineage>
        <taxon>Eukaryota</taxon>
        <taxon>Fungi</taxon>
        <taxon>Dikarya</taxon>
        <taxon>Basidiomycota</taxon>
        <taxon>Agaricomycotina</taxon>
        <taxon>Agaricomycetes</taxon>
        <taxon>Agaricomycetidae</taxon>
        <taxon>Agaricales</taxon>
        <taxon>Marasmiineae</taxon>
        <taxon>Marasmiaceae</taxon>
        <taxon>Paramarasmius</taxon>
    </lineage>
</organism>
<evidence type="ECO:0000313" key="3">
    <source>
        <dbReference type="Proteomes" id="UP001383192"/>
    </source>
</evidence>
<feature type="coiled-coil region" evidence="1">
    <location>
        <begin position="25"/>
        <end position="63"/>
    </location>
</feature>
<dbReference type="AlphaFoldDB" id="A0AAW0CP69"/>